<evidence type="ECO:0000313" key="2">
    <source>
        <dbReference type="Proteomes" id="UP000784294"/>
    </source>
</evidence>
<name>A0A448XRA6_9PLAT</name>
<evidence type="ECO:0000313" key="1">
    <source>
        <dbReference type="EMBL" id="VEL42971.1"/>
    </source>
</evidence>
<sequence>MRRGIWLPPCFFSDSSLIYSPLQNCVPLSKTGSISQVKFCNADVSAAESLVGVVLADARLRQLETRLAESIPPEEHTALLASLEAARADANAAHHTAVRERCRRLVQLALKEFRILGLERRIEELQVYIFNPFFINVIVYGIFD</sequence>
<dbReference type="Proteomes" id="UP000784294">
    <property type="component" value="Unassembled WGS sequence"/>
</dbReference>
<gene>
    <name evidence="1" type="ORF">PXEA_LOCUS36411</name>
</gene>
<proteinExistence type="predicted"/>
<accession>A0A448XRA6</accession>
<reference evidence="1" key="1">
    <citation type="submission" date="2018-11" db="EMBL/GenBank/DDBJ databases">
        <authorList>
            <consortium name="Pathogen Informatics"/>
        </authorList>
    </citation>
    <scope>NUCLEOTIDE SEQUENCE</scope>
</reference>
<keyword evidence="2" id="KW-1185">Reference proteome</keyword>
<dbReference type="EMBL" id="CAAALY010277929">
    <property type="protein sequence ID" value="VEL42971.1"/>
    <property type="molecule type" value="Genomic_DNA"/>
</dbReference>
<dbReference type="AlphaFoldDB" id="A0A448XRA6"/>
<protein>
    <submittedName>
        <fullName evidence="1">Uncharacterized protein</fullName>
    </submittedName>
</protein>
<comment type="caution">
    <text evidence="1">The sequence shown here is derived from an EMBL/GenBank/DDBJ whole genome shotgun (WGS) entry which is preliminary data.</text>
</comment>
<organism evidence="1 2">
    <name type="scientific">Protopolystoma xenopodis</name>
    <dbReference type="NCBI Taxonomy" id="117903"/>
    <lineage>
        <taxon>Eukaryota</taxon>
        <taxon>Metazoa</taxon>
        <taxon>Spiralia</taxon>
        <taxon>Lophotrochozoa</taxon>
        <taxon>Platyhelminthes</taxon>
        <taxon>Monogenea</taxon>
        <taxon>Polyopisthocotylea</taxon>
        <taxon>Polystomatidea</taxon>
        <taxon>Polystomatidae</taxon>
        <taxon>Protopolystoma</taxon>
    </lineage>
</organism>